<evidence type="ECO:0000259" key="2">
    <source>
        <dbReference type="Pfam" id="PF23222"/>
    </source>
</evidence>
<accession>A0A834FD84</accession>
<evidence type="ECO:0000313" key="4">
    <source>
        <dbReference type="Proteomes" id="UP000646548"/>
    </source>
</evidence>
<proteinExistence type="predicted"/>
<feature type="compositionally biased region" description="Basic and acidic residues" evidence="1">
    <location>
        <begin position="95"/>
        <end position="112"/>
    </location>
</feature>
<dbReference type="EMBL" id="WKFB01000239">
    <property type="protein sequence ID" value="KAF6730311.1"/>
    <property type="molecule type" value="Genomic_DNA"/>
</dbReference>
<comment type="caution">
    <text evidence="3">The sequence shown here is derived from an EMBL/GenBank/DDBJ whole genome shotgun (WGS) entry which is preliminary data.</text>
</comment>
<gene>
    <name evidence="3" type="ORF">FQA47_018800</name>
</gene>
<name>A0A834FD84_ORYME</name>
<dbReference type="Pfam" id="PF23222">
    <property type="entry name" value="RRM_PARP14_1"/>
    <property type="match status" value="1"/>
</dbReference>
<dbReference type="InterPro" id="IPR012677">
    <property type="entry name" value="Nucleotide-bd_a/b_plait_sf"/>
</dbReference>
<feature type="region of interest" description="Disordered" evidence="1">
    <location>
        <begin position="82"/>
        <end position="140"/>
    </location>
</feature>
<protein>
    <submittedName>
        <fullName evidence="3">Poly [ADP-ribose] polymerase 14</fullName>
    </submittedName>
</protein>
<dbReference type="AlphaFoldDB" id="A0A834FD84"/>
<organism evidence="3 4">
    <name type="scientific">Oryzias melastigma</name>
    <name type="common">Marine medaka</name>
    <dbReference type="NCBI Taxonomy" id="30732"/>
    <lineage>
        <taxon>Eukaryota</taxon>
        <taxon>Metazoa</taxon>
        <taxon>Chordata</taxon>
        <taxon>Craniata</taxon>
        <taxon>Vertebrata</taxon>
        <taxon>Euteleostomi</taxon>
        <taxon>Actinopterygii</taxon>
        <taxon>Neopterygii</taxon>
        <taxon>Teleostei</taxon>
        <taxon>Neoteleostei</taxon>
        <taxon>Acanthomorphata</taxon>
        <taxon>Ovalentaria</taxon>
        <taxon>Atherinomorphae</taxon>
        <taxon>Beloniformes</taxon>
        <taxon>Adrianichthyidae</taxon>
        <taxon>Oryziinae</taxon>
        <taxon>Oryzias</taxon>
    </lineage>
</organism>
<evidence type="ECO:0000313" key="3">
    <source>
        <dbReference type="EMBL" id="KAF6730311.1"/>
    </source>
</evidence>
<reference evidence="3" key="1">
    <citation type="journal article" name="BMC Genomics">
        <title>Long-read sequencing and de novo genome assembly of marine medaka (Oryzias melastigma).</title>
        <authorList>
            <person name="Liang P."/>
            <person name="Saqib H.S.A."/>
            <person name="Ni X."/>
            <person name="Shen Y."/>
        </authorList>
    </citation>
    <scope>NUCLEOTIDE SEQUENCE</scope>
    <source>
        <strain evidence="3">Bigg-433</strain>
    </source>
</reference>
<dbReference type="Proteomes" id="UP000646548">
    <property type="component" value="Unassembled WGS sequence"/>
</dbReference>
<evidence type="ECO:0000256" key="1">
    <source>
        <dbReference type="SAM" id="MobiDB-lite"/>
    </source>
</evidence>
<feature type="region of interest" description="Disordered" evidence="1">
    <location>
        <begin position="189"/>
        <end position="209"/>
    </location>
</feature>
<feature type="domain" description="PAR14-like first RRM" evidence="2">
    <location>
        <begin position="9"/>
        <end position="83"/>
    </location>
</feature>
<dbReference type="InterPro" id="IPR057051">
    <property type="entry name" value="PARP14_RPM_1"/>
</dbReference>
<dbReference type="Gene3D" id="3.30.70.330">
    <property type="match status" value="1"/>
</dbReference>
<sequence>MAGAYSHRVVVELEKSDIPKVKNKLVKYFQSRRSGGGDCQVDYEEGSSTAVLRFSREEEKRKVLDKECHEISLEKGVLKMKVRLPSDEQTGQKKAPPEEKQKSKDAEIREQELPDEGSPSPDSAEEELSSTSVVLENVPEENQPGILGNVGGKCFEGSRLIISEVQFGNDSRNFLSCCDFSDRSRKRQLYQSLPSKPDVHQEGINRPVS</sequence>